<dbReference type="EMBL" id="CM034395">
    <property type="protein sequence ID" value="KAJ0179020.1"/>
    <property type="molecule type" value="Genomic_DNA"/>
</dbReference>
<organism evidence="1 2">
    <name type="scientific">Dendrolimus kikuchii</name>
    <dbReference type="NCBI Taxonomy" id="765133"/>
    <lineage>
        <taxon>Eukaryota</taxon>
        <taxon>Metazoa</taxon>
        <taxon>Ecdysozoa</taxon>
        <taxon>Arthropoda</taxon>
        <taxon>Hexapoda</taxon>
        <taxon>Insecta</taxon>
        <taxon>Pterygota</taxon>
        <taxon>Neoptera</taxon>
        <taxon>Endopterygota</taxon>
        <taxon>Lepidoptera</taxon>
        <taxon>Glossata</taxon>
        <taxon>Ditrysia</taxon>
        <taxon>Bombycoidea</taxon>
        <taxon>Lasiocampidae</taxon>
        <taxon>Dendrolimus</taxon>
    </lineage>
</organism>
<protein>
    <submittedName>
        <fullName evidence="1">Uncharacterized protein</fullName>
    </submittedName>
</protein>
<gene>
    <name evidence="1" type="ORF">K1T71_005795</name>
</gene>
<proteinExistence type="predicted"/>
<keyword evidence="2" id="KW-1185">Reference proteome</keyword>
<dbReference type="Proteomes" id="UP000824533">
    <property type="component" value="Linkage Group LG09"/>
</dbReference>
<reference evidence="1 2" key="1">
    <citation type="journal article" date="2021" name="Front. Genet.">
        <title>Chromosome-Level Genome Assembly Reveals Significant Gene Expansion in the Toll and IMD Signaling Pathways of Dendrolimus kikuchii.</title>
        <authorList>
            <person name="Zhou J."/>
            <person name="Wu P."/>
            <person name="Xiong Z."/>
            <person name="Liu N."/>
            <person name="Zhao N."/>
            <person name="Ji M."/>
            <person name="Qiu Y."/>
            <person name="Yang B."/>
        </authorList>
    </citation>
    <scope>NUCLEOTIDE SEQUENCE [LARGE SCALE GENOMIC DNA]</scope>
    <source>
        <strain evidence="1">Ann1</strain>
    </source>
</reference>
<accession>A0ACC1D5D5</accession>
<evidence type="ECO:0000313" key="1">
    <source>
        <dbReference type="EMBL" id="KAJ0179020.1"/>
    </source>
</evidence>
<name>A0ACC1D5D5_9NEOP</name>
<sequence>MRDLTKLETEERIAEVAVCCPGYKMRDVSCVPICPNGRTGARCSEVCRRNKWGPNCVNDCKQCDHGSCSPVSGECWCEDGWQGESCESSMPTTTVENILTTTKTTPMTIAPSTKITTASIATGTKAQPSISTTSITSRPTNFKSTTELSMKIPITENTIAKESAAPIEIKMFTTINIYSTEKAVRLPKEDISGTTERSSTTSVGFNTIRNITLQSTNQYHKEIITVNPVIIQEPMTVNDNNNIYDKNAVNDATHTIQLKDLISTQTAVIVKQDTTTKVPVTDIVLLKNNSLDNNTIKPKSILSFNNITTPTSETTTNIVEMKTGKQPSIEATTTSTISENRVQSRETENLTTTEIKTMVILTTSEPPKVTSTISQPSVIQTMQKTESTTSIETTTRVPTTTAKFKPKEIWIKPAQKGDSIESKSKNNHELQRHKPTNKELSINTTPKTIIVSIIPTSVSYATFKKIALTTTAYLPTKINTSLKILNKTEQGFTKAMPTYLTTTSSSTEISTVTSSNTTLLPNFKYTSILPVTENTTISNLPTSSVSSKSIKTNSMTTNAVTSNNLTISTNSTTSILTTTSKTIETTKVTKPVKNYHWITAKESFKTNKTLTSKLEVVINRTTNTKVAIDINKTLTNDKLTTETPSDEETFHILTEPEHITAVMGDKESDRTSMDLKSVISIAGGVMMAVITVAVIIVMIERCKRPRYEDVRKINDIRMQVMIDDNDVPPPYVRSIFHTPLPEPPMPDKCHYQPISTLDRNLKQFMRPVVVQAISPIMLENFRGILECHYDHLPRRSHDFQPIPVRCSVAPSVDFCELTPLRGHTVSDHDIDSMKREAKLDEIDNTTAEPLYAEIPCWRPPSEHAIEILNLNGEAVTEL</sequence>
<evidence type="ECO:0000313" key="2">
    <source>
        <dbReference type="Proteomes" id="UP000824533"/>
    </source>
</evidence>
<comment type="caution">
    <text evidence="1">The sequence shown here is derived from an EMBL/GenBank/DDBJ whole genome shotgun (WGS) entry which is preliminary data.</text>
</comment>